<accession>A0A0G1WG89</accession>
<dbReference type="EMBL" id="LCPC01000013">
    <property type="protein sequence ID" value="KKU89348.1"/>
    <property type="molecule type" value="Genomic_DNA"/>
</dbReference>
<dbReference type="SMART" id="SM00360">
    <property type="entry name" value="RRM"/>
    <property type="match status" value="1"/>
</dbReference>
<dbReference type="AlphaFoldDB" id="A0A0G1WG89"/>
<evidence type="ECO:0000313" key="4">
    <source>
        <dbReference type="EMBL" id="KKU89348.1"/>
    </source>
</evidence>
<evidence type="ECO:0000259" key="3">
    <source>
        <dbReference type="PROSITE" id="PS50102"/>
    </source>
</evidence>
<proteinExistence type="predicted"/>
<dbReference type="PANTHER" id="PTHR48027">
    <property type="entry name" value="HETEROGENEOUS NUCLEAR RIBONUCLEOPROTEIN 87F-RELATED"/>
    <property type="match status" value="1"/>
</dbReference>
<comment type="caution">
    <text evidence="4">The sequence shown here is derived from an EMBL/GenBank/DDBJ whole genome shotgun (WGS) entry which is preliminary data.</text>
</comment>
<dbReference type="InterPro" id="IPR000504">
    <property type="entry name" value="RRM_dom"/>
</dbReference>
<sequence>MAKRLYIGNLSFNTTEASLREAFAQAGEVTSAMVMIDRVTGRSRGFGFVEMTTDEGAQAAIDMFNGKELDGRVLTVNEARPLTERPPRRPMGGGGFNRGPRDYSDGDR</sequence>
<evidence type="ECO:0000256" key="2">
    <source>
        <dbReference type="SAM" id="MobiDB-lite"/>
    </source>
</evidence>
<evidence type="ECO:0000313" key="5">
    <source>
        <dbReference type="Proteomes" id="UP000034403"/>
    </source>
</evidence>
<dbReference type="InterPro" id="IPR048289">
    <property type="entry name" value="RRM2_NsCP33-like"/>
</dbReference>
<reference evidence="4 5" key="1">
    <citation type="journal article" date="2015" name="Nature">
        <title>rRNA introns, odd ribosomes, and small enigmatic genomes across a large radiation of phyla.</title>
        <authorList>
            <person name="Brown C.T."/>
            <person name="Hug L.A."/>
            <person name="Thomas B.C."/>
            <person name="Sharon I."/>
            <person name="Castelle C.J."/>
            <person name="Singh A."/>
            <person name="Wilkins M.J."/>
            <person name="Williams K.H."/>
            <person name="Banfield J.F."/>
        </authorList>
    </citation>
    <scope>NUCLEOTIDE SEQUENCE [LARGE SCALE GENOMIC DNA]</scope>
</reference>
<dbReference type="InterPro" id="IPR012677">
    <property type="entry name" value="Nucleotide-bd_a/b_plait_sf"/>
</dbReference>
<dbReference type="CDD" id="cd21608">
    <property type="entry name" value="RRM2_NsCP33_like"/>
    <property type="match status" value="1"/>
</dbReference>
<feature type="compositionally biased region" description="Basic and acidic residues" evidence="2">
    <location>
        <begin position="99"/>
        <end position="108"/>
    </location>
</feature>
<dbReference type="PROSITE" id="PS50102">
    <property type="entry name" value="RRM"/>
    <property type="match status" value="1"/>
</dbReference>
<keyword evidence="1" id="KW-0694">RNA-binding</keyword>
<organism evidence="4 5">
    <name type="scientific">Candidatus Yanofskybacteria bacterium GW2011_GWA1_48_10</name>
    <dbReference type="NCBI Taxonomy" id="1619022"/>
    <lineage>
        <taxon>Bacteria</taxon>
        <taxon>Candidatus Yanofskyibacteriota</taxon>
    </lineage>
</organism>
<gene>
    <name evidence="4" type="ORF">UY20_C0013G0002</name>
</gene>
<dbReference type="Gene3D" id="3.30.70.330">
    <property type="match status" value="1"/>
</dbReference>
<protein>
    <submittedName>
        <fullName evidence="4">RNP-1 like protein RNA-binding protein</fullName>
    </submittedName>
</protein>
<dbReference type="SUPFAM" id="SSF54928">
    <property type="entry name" value="RNA-binding domain, RBD"/>
    <property type="match status" value="1"/>
</dbReference>
<dbReference type="InterPro" id="IPR035979">
    <property type="entry name" value="RBD_domain_sf"/>
</dbReference>
<dbReference type="GO" id="GO:0003723">
    <property type="term" value="F:RNA binding"/>
    <property type="evidence" value="ECO:0007669"/>
    <property type="project" value="UniProtKB-KW"/>
</dbReference>
<feature type="region of interest" description="Disordered" evidence="2">
    <location>
        <begin position="77"/>
        <end position="108"/>
    </location>
</feature>
<evidence type="ECO:0000256" key="1">
    <source>
        <dbReference type="ARBA" id="ARBA00022884"/>
    </source>
</evidence>
<name>A0A0G1WG89_9BACT</name>
<dbReference type="Proteomes" id="UP000034403">
    <property type="component" value="Unassembled WGS sequence"/>
</dbReference>
<feature type="domain" description="RRM" evidence="3">
    <location>
        <begin position="3"/>
        <end position="81"/>
    </location>
</feature>
<dbReference type="Pfam" id="PF00076">
    <property type="entry name" value="RRM_1"/>
    <property type="match status" value="1"/>
</dbReference>
<dbReference type="InterPro" id="IPR052462">
    <property type="entry name" value="SLIRP/GR-RBP-like"/>
</dbReference>